<dbReference type="CDD" id="cd02509">
    <property type="entry name" value="GDP-M1P_Guanylyltransferase"/>
    <property type="match status" value="1"/>
</dbReference>
<evidence type="ECO:0000256" key="1">
    <source>
        <dbReference type="RuleBase" id="RU004190"/>
    </source>
</evidence>
<comment type="caution">
    <text evidence="4">The sequence shown here is derived from an EMBL/GenBank/DDBJ whole genome shotgun (WGS) entry which is preliminary data.</text>
</comment>
<sequence>MEQNPGTKKITPVILSGGGGTRLWPMSRPERPKQFLALTGPHTMFQMTLDRCCDAAKFAPPLIVAGTSHIGLIGAQLEQIGVSDAEILLEPCARNTAPAIALAALAAADPDAPLLVMPSDHVIEDVAAFHAAIDAALPLVGAGWLTTFGITPTRPETGYGYIQTGEPLSPGVHKVARFTEKPDAVRAAEMIAGGDHLWNGGIFLFCASAYLEALGQFAPAMLSSATAAMEKAKRSGNQIHADKAAFETCPADSIDYAVMEKAEKVAVIPVSMGWSDVGSWDALYDLGNHPLQEYVTDLDGKGNLIHSDGIRIHAAGLEDMIIVASGNDVLIVPRGKSQSVKQIVEGLKQP</sequence>
<evidence type="ECO:0000259" key="3">
    <source>
        <dbReference type="Pfam" id="PF22640"/>
    </source>
</evidence>
<feature type="domain" description="MannoseP isomerase/GMP-like beta-helix" evidence="3">
    <location>
        <begin position="297"/>
        <end position="347"/>
    </location>
</feature>
<dbReference type="InterPro" id="IPR005835">
    <property type="entry name" value="NTP_transferase_dom"/>
</dbReference>
<reference evidence="5" key="1">
    <citation type="journal article" date="2019" name="Int. J. Syst. Evol. Microbiol.">
        <title>The Global Catalogue of Microorganisms (GCM) 10K type strain sequencing project: providing services to taxonomists for standard genome sequencing and annotation.</title>
        <authorList>
            <consortium name="The Broad Institute Genomics Platform"/>
            <consortium name="The Broad Institute Genome Sequencing Center for Infectious Disease"/>
            <person name="Wu L."/>
            <person name="Ma J."/>
        </authorList>
    </citation>
    <scope>NUCLEOTIDE SEQUENCE [LARGE SCALE GENOMIC DNA]</scope>
    <source>
        <strain evidence="5">CECT 8531</strain>
    </source>
</reference>
<evidence type="ECO:0000259" key="2">
    <source>
        <dbReference type="Pfam" id="PF00483"/>
    </source>
</evidence>
<gene>
    <name evidence="4" type="ORF">ACFOWX_07555</name>
</gene>
<dbReference type="PANTHER" id="PTHR46390:SF1">
    <property type="entry name" value="MANNOSE-1-PHOSPHATE GUANYLYLTRANSFERASE"/>
    <property type="match status" value="1"/>
</dbReference>
<dbReference type="Gene3D" id="3.90.550.10">
    <property type="entry name" value="Spore Coat Polysaccharide Biosynthesis Protein SpsA, Chain A"/>
    <property type="match status" value="1"/>
</dbReference>
<dbReference type="InterPro" id="IPR049577">
    <property type="entry name" value="GMPP_N"/>
</dbReference>
<dbReference type="EC" id="5.3.1.8" evidence="4"/>
<dbReference type="Proteomes" id="UP001595887">
    <property type="component" value="Unassembled WGS sequence"/>
</dbReference>
<dbReference type="InterPro" id="IPR006375">
    <property type="entry name" value="Man1P_GuaTrfase/Man6P_Isoase"/>
</dbReference>
<dbReference type="SUPFAM" id="SSF159283">
    <property type="entry name" value="Guanosine diphospho-D-mannose pyrophosphorylase/mannose-6-phosphate isomerase linker domain"/>
    <property type="match status" value="1"/>
</dbReference>
<evidence type="ECO:0000313" key="5">
    <source>
        <dbReference type="Proteomes" id="UP001595887"/>
    </source>
</evidence>
<feature type="domain" description="Nucleotidyl transferase" evidence="2">
    <location>
        <begin position="12"/>
        <end position="289"/>
    </location>
</feature>
<dbReference type="Pfam" id="PF00483">
    <property type="entry name" value="NTP_transferase"/>
    <property type="match status" value="1"/>
</dbReference>
<dbReference type="PANTHER" id="PTHR46390">
    <property type="entry name" value="MANNOSE-1-PHOSPHATE GUANYLYLTRANSFERASE"/>
    <property type="match status" value="1"/>
</dbReference>
<dbReference type="GO" id="GO:0004476">
    <property type="term" value="F:mannose-6-phosphate isomerase activity"/>
    <property type="evidence" value="ECO:0007669"/>
    <property type="project" value="UniProtKB-EC"/>
</dbReference>
<dbReference type="EMBL" id="JBHSDH010000013">
    <property type="protein sequence ID" value="MFC4292267.1"/>
    <property type="molecule type" value="Genomic_DNA"/>
</dbReference>
<dbReference type="Pfam" id="PF22640">
    <property type="entry name" value="ManC_GMP_beta-helix"/>
    <property type="match status" value="1"/>
</dbReference>
<dbReference type="GO" id="GO:0004475">
    <property type="term" value="F:mannose-1-phosphate guanylyltransferase (GTP) activity"/>
    <property type="evidence" value="ECO:0007669"/>
    <property type="project" value="UniProtKB-EC"/>
</dbReference>
<comment type="similarity">
    <text evidence="1">Belongs to the mannose-6-phosphate isomerase type 2 family.</text>
</comment>
<keyword evidence="4" id="KW-0548">Nucleotidyltransferase</keyword>
<dbReference type="InterPro" id="IPR051161">
    <property type="entry name" value="Mannose-6P_isomerase_type2"/>
</dbReference>
<protein>
    <submittedName>
        <fullName evidence="4">Mannose-1-phosphate guanylyltransferase/mannose-6-phosphate isomerase</fullName>
        <ecNumber evidence="4">2.7.7.13</ecNumber>
        <ecNumber evidence="4">5.3.1.8</ecNumber>
    </submittedName>
</protein>
<keyword evidence="4" id="KW-0808">Transferase</keyword>
<keyword evidence="5" id="KW-1185">Reference proteome</keyword>
<organism evidence="4 5">
    <name type="scientific">Sphingorhabdus arenilitoris</name>
    <dbReference type="NCBI Taxonomy" id="1490041"/>
    <lineage>
        <taxon>Bacteria</taxon>
        <taxon>Pseudomonadati</taxon>
        <taxon>Pseudomonadota</taxon>
        <taxon>Alphaproteobacteria</taxon>
        <taxon>Sphingomonadales</taxon>
        <taxon>Sphingomonadaceae</taxon>
        <taxon>Sphingorhabdus</taxon>
    </lineage>
</organism>
<dbReference type="EC" id="2.7.7.13" evidence="4"/>
<evidence type="ECO:0000313" key="4">
    <source>
        <dbReference type="EMBL" id="MFC4292267.1"/>
    </source>
</evidence>
<proteinExistence type="inferred from homology"/>
<dbReference type="NCBIfam" id="TIGR01479">
    <property type="entry name" value="GMP_PMI"/>
    <property type="match status" value="1"/>
</dbReference>
<accession>A0ABV8RH43</accession>
<dbReference type="RefSeq" id="WP_381422812.1">
    <property type="nucleotide sequence ID" value="NZ_JBHSDH010000013.1"/>
</dbReference>
<dbReference type="InterPro" id="IPR054566">
    <property type="entry name" value="ManC/GMP-like_b-helix"/>
</dbReference>
<dbReference type="SUPFAM" id="SSF53448">
    <property type="entry name" value="Nucleotide-diphospho-sugar transferases"/>
    <property type="match status" value="1"/>
</dbReference>
<keyword evidence="4" id="KW-0413">Isomerase</keyword>
<name>A0ABV8RH43_9SPHN</name>
<dbReference type="InterPro" id="IPR029044">
    <property type="entry name" value="Nucleotide-diphossugar_trans"/>
</dbReference>